<dbReference type="PANTHER" id="PTHR35564:SF4">
    <property type="entry name" value="CYTOPLASMIC PROTEIN"/>
    <property type="match status" value="1"/>
</dbReference>
<reference evidence="1" key="1">
    <citation type="submission" date="2022-06" db="EMBL/GenBank/DDBJ databases">
        <title>Complete genome of Pseudomonas hydrolytica DSWY01T.</title>
        <authorList>
            <person name="Jung J."/>
            <person name="Jeon C.O."/>
        </authorList>
    </citation>
    <scope>NUCLEOTIDE SEQUENCE</scope>
    <source>
        <strain evidence="1">DSWY01</strain>
    </source>
</reference>
<keyword evidence="2" id="KW-1185">Reference proteome</keyword>
<gene>
    <name evidence="1" type="primary">tssG</name>
    <name evidence="1" type="ORF">L1F06_011140</name>
</gene>
<sequence length="345" mass="38778">MAGTAGSPPEPLGSAAAMVDAPWSYDFFQALRRIECEAADRPRLGHSVRLADDPLRLGQQPECGFAPSTLASVQPGQVPRIEQFFFGLTGPNGPLPLHLTEYARERQRNAGDPTFKRFLDVFHHRLLTLFYRAWAESRPTVSHDRPDDDYWSMRLAALSGRGMTSLLGQGPLADSASLHYSGHLAAQTRYPDGLRAILEHYFEVPVSIEEYVGQWLQLPHYSQVGAAACTLGSDLCLGTHVWDRQHKFRIRLGPLSLEQYQRLLPGQENFAELAAWVAEHQGDELDWEVNLVLHCQETPRIDLDGRTQLGFNTWLGTPLQDPDDLLLVRDYASRQPTESRSCEHE</sequence>
<name>A0ABY5AEY2_9GAMM</name>
<evidence type="ECO:0000313" key="2">
    <source>
        <dbReference type="Proteomes" id="UP001054897"/>
    </source>
</evidence>
<dbReference type="Pfam" id="PF06996">
    <property type="entry name" value="T6SS_TssG"/>
    <property type="match status" value="1"/>
</dbReference>
<dbReference type="PANTHER" id="PTHR35564">
    <property type="match status" value="1"/>
</dbReference>
<evidence type="ECO:0000313" key="1">
    <source>
        <dbReference type="EMBL" id="USR41941.1"/>
    </source>
</evidence>
<dbReference type="GeneID" id="300081533"/>
<proteinExistence type="predicted"/>
<dbReference type="RefSeq" id="WP_177491131.1">
    <property type="nucleotide sequence ID" value="NZ_CP099397.1"/>
</dbReference>
<dbReference type="NCBIfam" id="TIGR03347">
    <property type="entry name" value="VI_chp_1"/>
    <property type="match status" value="1"/>
</dbReference>
<organism evidence="1 2">
    <name type="scientific">Ectopseudomonas hydrolytica</name>
    <dbReference type="NCBI Taxonomy" id="2493633"/>
    <lineage>
        <taxon>Bacteria</taxon>
        <taxon>Pseudomonadati</taxon>
        <taxon>Pseudomonadota</taxon>
        <taxon>Gammaproteobacteria</taxon>
        <taxon>Pseudomonadales</taxon>
        <taxon>Pseudomonadaceae</taxon>
        <taxon>Ectopseudomonas</taxon>
    </lineage>
</organism>
<accession>A0ABY5AEY2</accession>
<protein>
    <submittedName>
        <fullName evidence="1">Type VI secretion system baseplate subunit TssG</fullName>
    </submittedName>
</protein>
<dbReference type="InterPro" id="IPR010732">
    <property type="entry name" value="T6SS_TssG-like"/>
</dbReference>
<dbReference type="Proteomes" id="UP001054897">
    <property type="component" value="Chromosome"/>
</dbReference>
<dbReference type="EMBL" id="CP099397">
    <property type="protein sequence ID" value="USR41941.1"/>
    <property type="molecule type" value="Genomic_DNA"/>
</dbReference>